<comment type="similarity">
    <text evidence="1">Belongs to the MaoP family.</text>
</comment>
<gene>
    <name evidence="4" type="ORF">XM47_14580</name>
</gene>
<protein>
    <recommendedName>
        <fullName evidence="2">Macrodomain Ori protein</fullName>
    </recommendedName>
</protein>
<evidence type="ECO:0000256" key="1">
    <source>
        <dbReference type="ARBA" id="ARBA00093464"/>
    </source>
</evidence>
<name>A0A0J8JIW7_9ALTE</name>
<dbReference type="AlphaFoldDB" id="A0A0J8JIW7"/>
<dbReference type="Proteomes" id="UP000037600">
    <property type="component" value="Unassembled WGS sequence"/>
</dbReference>
<reference evidence="4 5" key="1">
    <citation type="submission" date="2015-04" db="EMBL/GenBank/DDBJ databases">
        <title>Draft Genome Sequence of the Novel Agar-Digesting Marine Bacterium Q1.</title>
        <authorList>
            <person name="Li Y."/>
            <person name="Li D."/>
            <person name="Chen G."/>
            <person name="Du Z."/>
        </authorList>
    </citation>
    <scope>NUCLEOTIDE SEQUENCE [LARGE SCALE GENOMIC DNA]</scope>
    <source>
        <strain evidence="4 5">Q1</strain>
    </source>
</reference>
<evidence type="ECO:0000256" key="2">
    <source>
        <dbReference type="ARBA" id="ARBA00093628"/>
    </source>
</evidence>
<dbReference type="InterPro" id="IPR007335">
    <property type="entry name" value="DUF413"/>
</dbReference>
<comment type="caution">
    <text evidence="4">The sequence shown here is derived from an EMBL/GenBank/DDBJ whole genome shotgun (WGS) entry which is preliminary data.</text>
</comment>
<feature type="region of interest" description="Disordered" evidence="3">
    <location>
        <begin position="95"/>
        <end position="127"/>
    </location>
</feature>
<evidence type="ECO:0000313" key="4">
    <source>
        <dbReference type="EMBL" id="KMT64401.1"/>
    </source>
</evidence>
<dbReference type="EMBL" id="LAZL01000025">
    <property type="protein sequence ID" value="KMT64401.1"/>
    <property type="molecule type" value="Genomic_DNA"/>
</dbReference>
<dbReference type="STRING" id="1513271.XM47_14580"/>
<sequence length="127" mass="14451">MAASKQTYLSRIYNDFKNYPYGFRRSGDFSIKESEALEKYGLWFDALDKGLIEAEDDEDRRTVAVLKGIEAPESPAETAWVKYIKRINRPKMGSVYGRGKIQADDDSVEPLDDDDIGDDIEVSDNDE</sequence>
<dbReference type="OrthoDB" id="6400110at2"/>
<accession>A0A0J8JIW7</accession>
<proteinExistence type="inferred from homology"/>
<organism evidence="4 5">
    <name type="scientific">Catenovulum maritimum</name>
    <dbReference type="NCBI Taxonomy" id="1513271"/>
    <lineage>
        <taxon>Bacteria</taxon>
        <taxon>Pseudomonadati</taxon>
        <taxon>Pseudomonadota</taxon>
        <taxon>Gammaproteobacteria</taxon>
        <taxon>Alteromonadales</taxon>
        <taxon>Alteromonadaceae</taxon>
        <taxon>Catenovulum</taxon>
    </lineage>
</organism>
<dbReference type="RefSeq" id="WP_048694040.1">
    <property type="nucleotide sequence ID" value="NZ_KQ130498.1"/>
</dbReference>
<feature type="compositionally biased region" description="Acidic residues" evidence="3">
    <location>
        <begin position="104"/>
        <end position="127"/>
    </location>
</feature>
<evidence type="ECO:0000256" key="3">
    <source>
        <dbReference type="SAM" id="MobiDB-lite"/>
    </source>
</evidence>
<keyword evidence="5" id="KW-1185">Reference proteome</keyword>
<dbReference type="Pfam" id="PF04219">
    <property type="entry name" value="DUF413"/>
    <property type="match status" value="1"/>
</dbReference>
<evidence type="ECO:0000313" key="5">
    <source>
        <dbReference type="Proteomes" id="UP000037600"/>
    </source>
</evidence>